<dbReference type="Pfam" id="PF10066">
    <property type="entry name" value="DUF2304"/>
    <property type="match status" value="1"/>
</dbReference>
<dbReference type="InterPro" id="IPR019277">
    <property type="entry name" value="DUF2304"/>
</dbReference>
<dbReference type="OrthoDB" id="3268055at2"/>
<protein>
    <submittedName>
        <fullName evidence="1">Uncharacterized conserved protein</fullName>
    </submittedName>
</protein>
<proteinExistence type="predicted"/>
<evidence type="ECO:0000313" key="1">
    <source>
        <dbReference type="EMBL" id="VEI16104.1"/>
    </source>
</evidence>
<dbReference type="EMBL" id="LR134477">
    <property type="protein sequence ID" value="VEI16104.1"/>
    <property type="molecule type" value="Genomic_DNA"/>
</dbReference>
<name>A0A448PL31_ACTVI</name>
<accession>A0A448PL31</accession>
<dbReference type="RefSeq" id="WP_126414082.1">
    <property type="nucleotide sequence ID" value="NZ_JASPER010000006.1"/>
</dbReference>
<reference evidence="1 2" key="1">
    <citation type="submission" date="2018-12" db="EMBL/GenBank/DDBJ databases">
        <authorList>
            <consortium name="Pathogen Informatics"/>
        </authorList>
    </citation>
    <scope>NUCLEOTIDE SEQUENCE [LARGE SCALE GENOMIC DNA]</scope>
    <source>
        <strain evidence="1 2">NCTC10951</strain>
    </source>
</reference>
<dbReference type="Proteomes" id="UP000268658">
    <property type="component" value="Chromosome"/>
</dbReference>
<dbReference type="KEGG" id="avc:NCTC10951_01503"/>
<organism evidence="1 2">
    <name type="scientific">Actinomyces viscosus</name>
    <dbReference type="NCBI Taxonomy" id="1656"/>
    <lineage>
        <taxon>Bacteria</taxon>
        <taxon>Bacillati</taxon>
        <taxon>Actinomycetota</taxon>
        <taxon>Actinomycetes</taxon>
        <taxon>Actinomycetales</taxon>
        <taxon>Actinomycetaceae</taxon>
        <taxon>Actinomyces</taxon>
    </lineage>
</organism>
<dbReference type="AlphaFoldDB" id="A0A448PL31"/>
<evidence type="ECO:0000313" key="2">
    <source>
        <dbReference type="Proteomes" id="UP000268658"/>
    </source>
</evidence>
<sequence length="129" mass="14597">MTSTYWLGVIFAFIVLLGIFLRMRNQGMKERYATWWLVIAIAVAVVSIFPSVLEGAAHLVGVKVPLNLAFFLAGVVMLLLSLRFSVDLSQSDEERRRLAEEIAFLRAEIDSLKSEPRTRRENSPTDPSR</sequence>
<gene>
    <name evidence="1" type="ORF">NCTC10951_01503</name>
</gene>